<dbReference type="GO" id="GO:0003724">
    <property type="term" value="F:RNA helicase activity"/>
    <property type="evidence" value="ECO:0007669"/>
    <property type="project" value="UniProtKB-EC"/>
</dbReference>
<comment type="similarity">
    <text evidence="8">Belongs to the DEAD box helicase family. DEAH subfamily. DDX15/PRP43 sub-subfamily.</text>
</comment>
<dbReference type="Ensembl" id="ENSGWIT00000027236.1">
    <property type="protein sequence ID" value="ENSGWIP00000024898.1"/>
    <property type="gene ID" value="ENSGWIG00000013011.1"/>
</dbReference>
<dbReference type="AlphaFoldDB" id="A0A8C5EP97"/>
<dbReference type="GO" id="GO:0016787">
    <property type="term" value="F:hydrolase activity"/>
    <property type="evidence" value="ECO:0007669"/>
    <property type="project" value="UniProtKB-KW"/>
</dbReference>
<keyword evidence="4" id="KW-0378">Hydrolase</keyword>
<dbReference type="GO" id="GO:0005681">
    <property type="term" value="C:spliceosomal complex"/>
    <property type="evidence" value="ECO:0007669"/>
    <property type="project" value="TreeGrafter"/>
</dbReference>
<reference evidence="11" key="2">
    <citation type="submission" date="2025-08" db="UniProtKB">
        <authorList>
            <consortium name="Ensembl"/>
        </authorList>
    </citation>
    <scope>IDENTIFICATION</scope>
</reference>
<comment type="catalytic activity">
    <reaction evidence="9">
        <text>ATP + H2O = ADP + phosphate + H(+)</text>
        <dbReference type="Rhea" id="RHEA:13065"/>
        <dbReference type="ChEBI" id="CHEBI:15377"/>
        <dbReference type="ChEBI" id="CHEBI:15378"/>
        <dbReference type="ChEBI" id="CHEBI:30616"/>
        <dbReference type="ChEBI" id="CHEBI:43474"/>
        <dbReference type="ChEBI" id="CHEBI:456216"/>
        <dbReference type="EC" id="3.6.4.13"/>
    </reaction>
</comment>
<reference evidence="11" key="3">
    <citation type="submission" date="2025-09" db="UniProtKB">
        <authorList>
            <consortium name="Ensembl"/>
        </authorList>
    </citation>
    <scope>IDENTIFICATION</scope>
</reference>
<sequence>MQQQVNPFTNLPHTPRYYEILKKRLQLPVWEYKENFSDIITRHQSFVLVGETGSGKTTQIPQWCVDMVRGLPGPKRAVACTQPRRVAAMSVAQRVADEMDVMLGQEVGYSIRFEDCSSAKTILKYMTDGMLLREAMNDPLLERYGVIILDEAHERTLATDILMGVLKEVVRQRPDLKVIVMSATLDAGKFQVYFDSCPLLTIPGRTHPVEIFYTPEPERDYLEAAIRTVIQIHMCEEDEGDCLLFLTGQEVNMQMPISVLPHSTIKINKVYNPRIRVESLLVTAISKASAQQRAGRAGRTRPGKCFRLYTEKAYKTEMQDNTYPEILRSNLGSVVLQLKKLGIDDLVHFDFMDPPAPETLMRALELLNYLASLNDDGDLTELGSMMAEFPLDPQLAKMVIASCEFNCSNEILSITAMLSVPQCFVRPTEAKKAADESKMRFAHIDGDHLTLLNVYHAFKQNNDSNQWCYDNFVNYRSLASADNVRMQLSRIMDRFNLPRRSTEFTSRDYYINIRRALCTGFFMQVAHLERTGHYLTVKDNQVVQLHPSTVLDHKPEWVLYNEFVLTTKNYIRTCTDIKPELVKIAPQYYEMSNFPQCEAKRQLERIVAKLESKEYSQY</sequence>
<dbReference type="SMART" id="SM00847">
    <property type="entry name" value="HA2"/>
    <property type="match status" value="1"/>
</dbReference>
<dbReference type="PANTHER" id="PTHR18934:SF95">
    <property type="entry name" value="ATP-DEPENDENT RNA HELICASE DHX15"/>
    <property type="match status" value="1"/>
</dbReference>
<dbReference type="EC" id="3.6.4.13" evidence="1"/>
<evidence type="ECO:0000256" key="3">
    <source>
        <dbReference type="ARBA" id="ARBA00022741"/>
    </source>
</evidence>
<dbReference type="GO" id="GO:0003723">
    <property type="term" value="F:RNA binding"/>
    <property type="evidence" value="ECO:0007669"/>
    <property type="project" value="TreeGrafter"/>
</dbReference>
<dbReference type="InterPro" id="IPR002464">
    <property type="entry name" value="DNA/RNA_helicase_DEAH_CS"/>
</dbReference>
<keyword evidence="6" id="KW-0067">ATP-binding</keyword>
<keyword evidence="12" id="KW-1185">Reference proteome</keyword>
<dbReference type="SMART" id="SM00487">
    <property type="entry name" value="DEXDc"/>
    <property type="match status" value="1"/>
</dbReference>
<dbReference type="Gene3D" id="1.20.120.1080">
    <property type="match status" value="1"/>
</dbReference>
<dbReference type="PROSITE" id="PS00690">
    <property type="entry name" value="DEAH_ATP_HELICASE"/>
    <property type="match status" value="1"/>
</dbReference>
<dbReference type="InterPro" id="IPR048333">
    <property type="entry name" value="HA2_WH"/>
</dbReference>
<evidence type="ECO:0000259" key="10">
    <source>
        <dbReference type="PROSITE" id="PS51192"/>
    </source>
</evidence>
<dbReference type="Pfam" id="PF00270">
    <property type="entry name" value="DEAD"/>
    <property type="match status" value="1"/>
</dbReference>
<dbReference type="GO" id="GO:0008380">
    <property type="term" value="P:RNA splicing"/>
    <property type="evidence" value="ECO:0007669"/>
    <property type="project" value="UniProtKB-KW"/>
</dbReference>
<keyword evidence="3" id="KW-0547">Nucleotide-binding</keyword>
<evidence type="ECO:0000256" key="6">
    <source>
        <dbReference type="ARBA" id="ARBA00022840"/>
    </source>
</evidence>
<dbReference type="InterPro" id="IPR007502">
    <property type="entry name" value="Helicase-assoc_dom"/>
</dbReference>
<dbReference type="InterPro" id="IPR027417">
    <property type="entry name" value="P-loop_NTPase"/>
</dbReference>
<name>A0A8C5EP97_GOUWI</name>
<dbReference type="Proteomes" id="UP000694680">
    <property type="component" value="Chromosome 1"/>
</dbReference>
<dbReference type="InterPro" id="IPR014001">
    <property type="entry name" value="Helicase_ATP-bd"/>
</dbReference>
<dbReference type="InterPro" id="IPR011709">
    <property type="entry name" value="DEAD-box_helicase_OB_fold"/>
</dbReference>
<evidence type="ECO:0000256" key="7">
    <source>
        <dbReference type="ARBA" id="ARBA00023187"/>
    </source>
</evidence>
<keyword evidence="2" id="KW-0507">mRNA processing</keyword>
<dbReference type="CDD" id="cd18791">
    <property type="entry name" value="SF2_C_RHA"/>
    <property type="match status" value="1"/>
</dbReference>
<evidence type="ECO:0000256" key="5">
    <source>
        <dbReference type="ARBA" id="ARBA00022806"/>
    </source>
</evidence>
<reference evidence="11" key="1">
    <citation type="submission" date="2020-06" db="EMBL/GenBank/DDBJ databases">
        <authorList>
            <consortium name="Wellcome Sanger Institute Data Sharing"/>
        </authorList>
    </citation>
    <scope>NUCLEOTIDE SEQUENCE [LARGE SCALE GENOMIC DNA]</scope>
</reference>
<evidence type="ECO:0000256" key="8">
    <source>
        <dbReference type="ARBA" id="ARBA00024333"/>
    </source>
</evidence>
<dbReference type="CDD" id="cd17973">
    <property type="entry name" value="DEXHc_DHX15"/>
    <property type="match status" value="1"/>
</dbReference>
<dbReference type="FunFam" id="1.20.120.1080:FF:000003">
    <property type="entry name" value="Pre-mRNA-splicing factor ATP-dependent RNA helicase PRP43"/>
    <property type="match status" value="1"/>
</dbReference>
<dbReference type="InterPro" id="IPR044756">
    <property type="entry name" value="DHX15_DEXHc"/>
</dbReference>
<dbReference type="InterPro" id="IPR011545">
    <property type="entry name" value="DEAD/DEAH_box_helicase_dom"/>
</dbReference>
<dbReference type="SUPFAM" id="SSF52540">
    <property type="entry name" value="P-loop containing nucleoside triphosphate hydrolases"/>
    <property type="match status" value="1"/>
</dbReference>
<proteinExistence type="inferred from homology"/>
<dbReference type="PROSITE" id="PS51192">
    <property type="entry name" value="HELICASE_ATP_BIND_1"/>
    <property type="match status" value="1"/>
</dbReference>
<evidence type="ECO:0000313" key="11">
    <source>
        <dbReference type="Ensembl" id="ENSGWIP00000024898.1"/>
    </source>
</evidence>
<dbReference type="Pfam" id="PF21010">
    <property type="entry name" value="HA2_C"/>
    <property type="match status" value="1"/>
</dbReference>
<dbReference type="FunFam" id="3.40.50.300:FF:000324">
    <property type="entry name" value="pre-mRNA-splicing factor ATP-dependent RNA helicase DHX15"/>
    <property type="match status" value="1"/>
</dbReference>
<keyword evidence="7" id="KW-0508">mRNA splicing</keyword>
<evidence type="ECO:0000256" key="2">
    <source>
        <dbReference type="ARBA" id="ARBA00022664"/>
    </source>
</evidence>
<organism evidence="11 12">
    <name type="scientific">Gouania willdenowi</name>
    <name type="common">Blunt-snouted clingfish</name>
    <name type="synonym">Lepadogaster willdenowi</name>
    <dbReference type="NCBI Taxonomy" id="441366"/>
    <lineage>
        <taxon>Eukaryota</taxon>
        <taxon>Metazoa</taxon>
        <taxon>Chordata</taxon>
        <taxon>Craniata</taxon>
        <taxon>Vertebrata</taxon>
        <taxon>Euteleostomi</taxon>
        <taxon>Actinopterygii</taxon>
        <taxon>Neopterygii</taxon>
        <taxon>Teleostei</taxon>
        <taxon>Neoteleostei</taxon>
        <taxon>Acanthomorphata</taxon>
        <taxon>Ovalentaria</taxon>
        <taxon>Blenniimorphae</taxon>
        <taxon>Blenniiformes</taxon>
        <taxon>Gobiesocoidei</taxon>
        <taxon>Gobiesocidae</taxon>
        <taxon>Gobiesocinae</taxon>
        <taxon>Gouania</taxon>
    </lineage>
</organism>
<feature type="domain" description="Helicase ATP-binding" evidence="10">
    <location>
        <begin position="37"/>
        <end position="203"/>
    </location>
</feature>
<evidence type="ECO:0000256" key="4">
    <source>
        <dbReference type="ARBA" id="ARBA00022801"/>
    </source>
</evidence>
<dbReference type="GO" id="GO:0006397">
    <property type="term" value="P:mRNA processing"/>
    <property type="evidence" value="ECO:0007669"/>
    <property type="project" value="UniProtKB-KW"/>
</dbReference>
<keyword evidence="5" id="KW-0347">Helicase</keyword>
<protein>
    <recommendedName>
        <fullName evidence="1">RNA helicase</fullName>
        <ecNumber evidence="1">3.6.4.13</ecNumber>
    </recommendedName>
</protein>
<accession>A0A8C5EP97</accession>
<gene>
    <name evidence="11" type="primary">LOC114462364</name>
</gene>
<dbReference type="Gene3D" id="3.40.50.300">
    <property type="entry name" value="P-loop containing nucleotide triphosphate hydrolases"/>
    <property type="match status" value="3"/>
</dbReference>
<dbReference type="Pfam" id="PF07717">
    <property type="entry name" value="OB_NTP_bind"/>
    <property type="match status" value="1"/>
</dbReference>
<evidence type="ECO:0000313" key="12">
    <source>
        <dbReference type="Proteomes" id="UP000694680"/>
    </source>
</evidence>
<evidence type="ECO:0000256" key="9">
    <source>
        <dbReference type="ARBA" id="ARBA00047984"/>
    </source>
</evidence>
<evidence type="ECO:0000256" key="1">
    <source>
        <dbReference type="ARBA" id="ARBA00012552"/>
    </source>
</evidence>
<dbReference type="PANTHER" id="PTHR18934">
    <property type="entry name" value="ATP-DEPENDENT RNA HELICASE"/>
    <property type="match status" value="1"/>
</dbReference>
<dbReference type="Pfam" id="PF04408">
    <property type="entry name" value="WHD_HA2"/>
    <property type="match status" value="1"/>
</dbReference>
<dbReference type="GO" id="GO:0005524">
    <property type="term" value="F:ATP binding"/>
    <property type="evidence" value="ECO:0007669"/>
    <property type="project" value="UniProtKB-KW"/>
</dbReference>